<dbReference type="EMBL" id="JBHTMK010000004">
    <property type="protein sequence ID" value="MFD1364009.1"/>
    <property type="molecule type" value="Genomic_DNA"/>
</dbReference>
<dbReference type="PANTHER" id="PTHR43806">
    <property type="entry name" value="PEPTIDASE S8"/>
    <property type="match status" value="1"/>
</dbReference>
<evidence type="ECO:0000256" key="2">
    <source>
        <dbReference type="ARBA" id="ARBA00022670"/>
    </source>
</evidence>
<keyword evidence="4 5" id="KW-0720">Serine protease</keyword>
<comment type="caution">
    <text evidence="9">The sequence shown here is derived from an EMBL/GenBank/DDBJ whole genome shotgun (WGS) entry which is preliminary data.</text>
</comment>
<evidence type="ECO:0000256" key="6">
    <source>
        <dbReference type="RuleBase" id="RU003355"/>
    </source>
</evidence>
<evidence type="ECO:0000256" key="3">
    <source>
        <dbReference type="ARBA" id="ARBA00022801"/>
    </source>
</evidence>
<dbReference type="PROSITE" id="PS00136">
    <property type="entry name" value="SUBTILASE_ASP"/>
    <property type="match status" value="1"/>
</dbReference>
<evidence type="ECO:0000313" key="10">
    <source>
        <dbReference type="Proteomes" id="UP001597183"/>
    </source>
</evidence>
<dbReference type="RefSeq" id="WP_317794074.1">
    <property type="nucleotide sequence ID" value="NZ_AP028461.1"/>
</dbReference>
<keyword evidence="7" id="KW-0732">Signal</keyword>
<dbReference type="InterPro" id="IPR015500">
    <property type="entry name" value="Peptidase_S8_subtilisin-rel"/>
</dbReference>
<evidence type="ECO:0000256" key="1">
    <source>
        <dbReference type="ARBA" id="ARBA00011073"/>
    </source>
</evidence>
<keyword evidence="10" id="KW-1185">Reference proteome</keyword>
<dbReference type="PANTHER" id="PTHR43806:SF11">
    <property type="entry name" value="CEREVISIN-RELATED"/>
    <property type="match status" value="1"/>
</dbReference>
<keyword evidence="3 5" id="KW-0378">Hydrolase</keyword>
<dbReference type="InterPro" id="IPR023828">
    <property type="entry name" value="Peptidase_S8_Ser-AS"/>
</dbReference>
<protein>
    <submittedName>
        <fullName evidence="9">S8 family serine peptidase</fullName>
    </submittedName>
</protein>
<dbReference type="InterPro" id="IPR013783">
    <property type="entry name" value="Ig-like_fold"/>
</dbReference>
<evidence type="ECO:0000256" key="5">
    <source>
        <dbReference type="PROSITE-ProRule" id="PRU01240"/>
    </source>
</evidence>
<evidence type="ECO:0000313" key="9">
    <source>
        <dbReference type="EMBL" id="MFD1364009.1"/>
    </source>
</evidence>
<accession>A0ABW4A0K4</accession>
<reference evidence="10" key="1">
    <citation type="journal article" date="2019" name="Int. J. Syst. Evol. Microbiol.">
        <title>The Global Catalogue of Microorganisms (GCM) 10K type strain sequencing project: providing services to taxonomists for standard genome sequencing and annotation.</title>
        <authorList>
            <consortium name="The Broad Institute Genomics Platform"/>
            <consortium name="The Broad Institute Genome Sequencing Center for Infectious Disease"/>
            <person name="Wu L."/>
            <person name="Ma J."/>
        </authorList>
    </citation>
    <scope>NUCLEOTIDE SEQUENCE [LARGE SCALE GENOMIC DNA]</scope>
    <source>
        <strain evidence="10">CCM 7526</strain>
    </source>
</reference>
<dbReference type="Gene3D" id="2.60.40.10">
    <property type="entry name" value="Immunoglobulins"/>
    <property type="match status" value="1"/>
</dbReference>
<evidence type="ECO:0000259" key="8">
    <source>
        <dbReference type="Pfam" id="PF00082"/>
    </source>
</evidence>
<evidence type="ECO:0000256" key="4">
    <source>
        <dbReference type="ARBA" id="ARBA00022825"/>
    </source>
</evidence>
<dbReference type="InterPro" id="IPR022398">
    <property type="entry name" value="Peptidase_S8_His-AS"/>
</dbReference>
<dbReference type="SUPFAM" id="SSF52743">
    <property type="entry name" value="Subtilisin-like"/>
    <property type="match status" value="1"/>
</dbReference>
<feature type="active site" description="Charge relay system" evidence="5">
    <location>
        <position position="433"/>
    </location>
</feature>
<name>A0ABW4A0K4_9ACTN</name>
<dbReference type="InterPro" id="IPR050131">
    <property type="entry name" value="Peptidase_S8_subtilisin-like"/>
</dbReference>
<feature type="chain" id="PRO_5046872990" evidence="7">
    <location>
        <begin position="25"/>
        <end position="1089"/>
    </location>
</feature>
<dbReference type="PROSITE" id="PS00138">
    <property type="entry name" value="SUBTILASE_SER"/>
    <property type="match status" value="1"/>
</dbReference>
<dbReference type="Gene3D" id="3.40.50.200">
    <property type="entry name" value="Peptidase S8/S53 domain"/>
    <property type="match status" value="1"/>
</dbReference>
<feature type="domain" description="Peptidase S8/S53" evidence="8">
    <location>
        <begin position="218"/>
        <end position="469"/>
    </location>
</feature>
<dbReference type="InterPro" id="IPR036852">
    <property type="entry name" value="Peptidase_S8/S53_dom_sf"/>
</dbReference>
<organism evidence="9 10">
    <name type="scientific">Actinoplanes sichuanensis</name>
    <dbReference type="NCBI Taxonomy" id="512349"/>
    <lineage>
        <taxon>Bacteria</taxon>
        <taxon>Bacillati</taxon>
        <taxon>Actinomycetota</taxon>
        <taxon>Actinomycetes</taxon>
        <taxon>Micromonosporales</taxon>
        <taxon>Micromonosporaceae</taxon>
        <taxon>Actinoplanes</taxon>
    </lineage>
</organism>
<evidence type="ECO:0000256" key="7">
    <source>
        <dbReference type="SAM" id="SignalP"/>
    </source>
</evidence>
<dbReference type="Pfam" id="PF00082">
    <property type="entry name" value="Peptidase_S8"/>
    <property type="match status" value="1"/>
</dbReference>
<feature type="active site" description="Charge relay system" evidence="5">
    <location>
        <position position="227"/>
    </location>
</feature>
<proteinExistence type="inferred from homology"/>
<sequence length="1089" mass="113111">MRRRNWLAVGVTAVIAVGSAQALASAGEDPATAAPATGTAAAAQPVADVSTTVTLITGDRVSVRGDSMSVTAGPGRQRIQFITESDGEHRYVIPSDALGLLRTDRLDKRLFDLDALTAQGGDGLRVLVSYGKNKTASARRAITAGDAEVVRDIPQLGIMAAETEGDSLWSSLTSGTQEKRTLTSGLQRVSLDAVYHLDLEESVAQVGAPTAWQAGYDGTGVTVAVLDSGVDQTHPDLAGKIIEAVDFTTAGTSDDLNGHGTHVASTIAGTGAASGGRYKGVAPGAKLLIGKVCEDRTCSLSAMLAGMAWAAERAPVVNMSLGDWDWSGLDAGERAVNDLTARYGTLFVVAAGNEGYPGTVNSPSTADSALSVGAVDRTDQLAWFSSRGPRAGDGGLKPDITAPGVDIVAAKATNGHIGTPAAVDGYVALNGTSMATPHVAGAAALLVQQHPDWSSRQRKNTLMAAARPTARLNAYDQGAGRLDVARAITQTVTVDEGSVSFGVQDWPHDDDQPVTRKVTYRNTGTAAAELSLAVTGAAFTVADDRLTVPAGGTASTTVTADTRSMVPGNLGGHLTATAGDLRVSTALGVVSQTKSFDVTVNVLDRDGTPATRENTYLLNLDTGDWVSVNPVAGTATVSLVSGRYGASSQITDADTDRTALLTISELVVDQSMTITFDARTAKPLDVAAPQEGAKSAMARVDAEWVVGDHVFSTGVLGGSVGELLAAPVSPVSRDFFQAGVAAAFADPGPDGTFHNSPWTTDLAYVQRGAMFDGLTYKPELKDLAVVEADYAVDATGAEGVQGHAAVYRAEGYGTSADLTFDLPAHRTEYLSPGIAWRSVFLQQLPGEYPEVLSGQINEAVPFRAGERIREQWNAGVFGPSVTQPESAGEWVVRQGDELTLTFLPMYGDGAGHPGSVLTENPAISLYQGDTKVGEGNRFQLPAGDAGYQLEVSDTRGAPFRTSTKVAVAWTFRSGHVAGDEPQRLPLSTIRFSPELDDHNTAPGGGPFAIPVTVDHQRGSTAGTATDVRVEVSFDDGATWQQTEVTGTGDHRVATVGHPAGPGFVSLRASAADDAGNTVTQTAIRAYALR</sequence>
<dbReference type="Proteomes" id="UP001597183">
    <property type="component" value="Unassembled WGS sequence"/>
</dbReference>
<keyword evidence="2 5" id="KW-0645">Protease</keyword>
<dbReference type="PRINTS" id="PR00723">
    <property type="entry name" value="SUBTILISIN"/>
</dbReference>
<gene>
    <name evidence="9" type="ORF">ACFQ5G_01485</name>
</gene>
<dbReference type="InterPro" id="IPR023827">
    <property type="entry name" value="Peptidase_S8_Asp-AS"/>
</dbReference>
<feature type="signal peptide" evidence="7">
    <location>
        <begin position="1"/>
        <end position="24"/>
    </location>
</feature>
<dbReference type="InterPro" id="IPR000209">
    <property type="entry name" value="Peptidase_S8/S53_dom"/>
</dbReference>
<feature type="active site" description="Charge relay system" evidence="5">
    <location>
        <position position="259"/>
    </location>
</feature>
<dbReference type="PROSITE" id="PS00137">
    <property type="entry name" value="SUBTILASE_HIS"/>
    <property type="match status" value="1"/>
</dbReference>
<dbReference type="PROSITE" id="PS51892">
    <property type="entry name" value="SUBTILASE"/>
    <property type="match status" value="1"/>
</dbReference>
<comment type="similarity">
    <text evidence="1 5 6">Belongs to the peptidase S8 family.</text>
</comment>